<comment type="catalytic activity">
    <reaction evidence="1">
        <text>ATP + protein L-histidine = ADP + protein N-phospho-L-histidine.</text>
        <dbReference type="EC" id="2.7.13.3"/>
    </reaction>
</comment>
<dbReference type="Pfam" id="PF00512">
    <property type="entry name" value="HisKA"/>
    <property type="match status" value="1"/>
</dbReference>
<keyword evidence="6" id="KW-0902">Two-component regulatory system</keyword>
<dbReference type="InterPro" id="IPR036097">
    <property type="entry name" value="HisK_dim/P_sf"/>
</dbReference>
<evidence type="ECO:0000256" key="4">
    <source>
        <dbReference type="ARBA" id="ARBA00022679"/>
    </source>
</evidence>
<reference evidence="9" key="1">
    <citation type="submission" date="2020-02" db="EMBL/GenBank/DDBJ databases">
        <authorList>
            <person name="Meier V. D."/>
        </authorList>
    </citation>
    <scope>NUCLEOTIDE SEQUENCE</scope>
    <source>
        <strain evidence="9">AVDCRST_MAG33</strain>
    </source>
</reference>
<dbReference type="Pfam" id="PF02518">
    <property type="entry name" value="HATPase_c"/>
    <property type="match status" value="1"/>
</dbReference>
<gene>
    <name evidence="9" type="ORF">AVDCRST_MAG33-2922</name>
</gene>
<dbReference type="InterPro" id="IPR005467">
    <property type="entry name" value="His_kinase_dom"/>
</dbReference>
<protein>
    <recommendedName>
        <fullName evidence="2">histidine kinase</fullName>
        <ecNumber evidence="2">2.7.13.3</ecNumber>
    </recommendedName>
</protein>
<dbReference type="PRINTS" id="PR00344">
    <property type="entry name" value="BCTRLSENSOR"/>
</dbReference>
<dbReference type="PANTHER" id="PTHR43711">
    <property type="entry name" value="TWO-COMPONENT HISTIDINE KINASE"/>
    <property type="match status" value="1"/>
</dbReference>
<dbReference type="SMART" id="SM00387">
    <property type="entry name" value="HATPase_c"/>
    <property type="match status" value="1"/>
</dbReference>
<sequence length="439" mass="46427">MADQQASWGASDAGHRRDLTALPGDLGQRGRDLLSGQMLLTLRWITILTLLAITVIWPMAARSPFETWHLVASFAVYTLVLQSVLRHAAPRDWSVVLALLDLIVVGLLYALGGALNGPIIALAVLSATMTSVFMSAPATITYTLGLCLSITVASLTLPGWTGSQADIQFLGGQLIILAIAGVGMRLLTARVESEQRQASSEAMRAARIAERDRARTDFIATVSHELRTPLTATHAGLALLSASGSDRLTAPERELLANSRRNVDRLGRLIDDLLAMNHLEAGTLRLDIEPVDLAHVAASAVAAVQPLATAKGQRIETDLPGSLRVPGDRHRLEQVLLNLLSNAHRHTGPGATIRVSGSSDPGWATITVTDDGPGVRSSDLGRLFTFGAIPPSNGGTGLGLVIVDRLVRLHGGRVSATQVPTGGLSLTIALPRTDPVVGR</sequence>
<dbReference type="SMART" id="SM00388">
    <property type="entry name" value="HisKA"/>
    <property type="match status" value="1"/>
</dbReference>
<dbReference type="CDD" id="cd00075">
    <property type="entry name" value="HATPase"/>
    <property type="match status" value="1"/>
</dbReference>
<evidence type="ECO:0000256" key="2">
    <source>
        <dbReference type="ARBA" id="ARBA00012438"/>
    </source>
</evidence>
<evidence type="ECO:0000256" key="6">
    <source>
        <dbReference type="ARBA" id="ARBA00023012"/>
    </source>
</evidence>
<dbReference type="CDD" id="cd00082">
    <property type="entry name" value="HisKA"/>
    <property type="match status" value="1"/>
</dbReference>
<evidence type="ECO:0000313" key="9">
    <source>
        <dbReference type="EMBL" id="CAA9574885.1"/>
    </source>
</evidence>
<feature type="transmembrane region" description="Helical" evidence="7">
    <location>
        <begin position="39"/>
        <end position="61"/>
    </location>
</feature>
<dbReference type="PROSITE" id="PS50109">
    <property type="entry name" value="HIS_KIN"/>
    <property type="match status" value="1"/>
</dbReference>
<dbReference type="InterPro" id="IPR036890">
    <property type="entry name" value="HATPase_C_sf"/>
</dbReference>
<name>A0A6J4VCA4_9BACT</name>
<keyword evidence="3" id="KW-0597">Phosphoprotein</keyword>
<evidence type="ECO:0000256" key="3">
    <source>
        <dbReference type="ARBA" id="ARBA00022553"/>
    </source>
</evidence>
<evidence type="ECO:0000256" key="5">
    <source>
        <dbReference type="ARBA" id="ARBA00022777"/>
    </source>
</evidence>
<organism evidence="9">
    <name type="scientific">uncultured Thermomicrobiales bacterium</name>
    <dbReference type="NCBI Taxonomy" id="1645740"/>
    <lineage>
        <taxon>Bacteria</taxon>
        <taxon>Pseudomonadati</taxon>
        <taxon>Thermomicrobiota</taxon>
        <taxon>Thermomicrobia</taxon>
        <taxon>Thermomicrobiales</taxon>
        <taxon>environmental samples</taxon>
    </lineage>
</organism>
<dbReference type="PANTHER" id="PTHR43711:SF1">
    <property type="entry name" value="HISTIDINE KINASE 1"/>
    <property type="match status" value="1"/>
</dbReference>
<keyword evidence="4" id="KW-0808">Transferase</keyword>
<evidence type="ECO:0000259" key="8">
    <source>
        <dbReference type="PROSITE" id="PS50109"/>
    </source>
</evidence>
<feature type="domain" description="Histidine kinase" evidence="8">
    <location>
        <begin position="221"/>
        <end position="434"/>
    </location>
</feature>
<dbReference type="InterPro" id="IPR003661">
    <property type="entry name" value="HisK_dim/P_dom"/>
</dbReference>
<dbReference type="EC" id="2.7.13.3" evidence="2"/>
<proteinExistence type="predicted"/>
<keyword evidence="5" id="KW-0418">Kinase</keyword>
<dbReference type="Gene3D" id="3.30.565.10">
    <property type="entry name" value="Histidine kinase-like ATPase, C-terminal domain"/>
    <property type="match status" value="1"/>
</dbReference>
<dbReference type="InterPro" id="IPR050736">
    <property type="entry name" value="Sensor_HK_Regulatory"/>
</dbReference>
<dbReference type="EMBL" id="CADCWK010000364">
    <property type="protein sequence ID" value="CAA9574885.1"/>
    <property type="molecule type" value="Genomic_DNA"/>
</dbReference>
<dbReference type="SUPFAM" id="SSF55874">
    <property type="entry name" value="ATPase domain of HSP90 chaperone/DNA topoisomerase II/histidine kinase"/>
    <property type="match status" value="1"/>
</dbReference>
<keyword evidence="7" id="KW-0812">Transmembrane</keyword>
<dbReference type="AlphaFoldDB" id="A0A6J4VCA4"/>
<dbReference type="InterPro" id="IPR004358">
    <property type="entry name" value="Sig_transdc_His_kin-like_C"/>
</dbReference>
<feature type="transmembrane region" description="Helical" evidence="7">
    <location>
        <begin position="167"/>
        <end position="187"/>
    </location>
</feature>
<dbReference type="GO" id="GO:0000155">
    <property type="term" value="F:phosphorelay sensor kinase activity"/>
    <property type="evidence" value="ECO:0007669"/>
    <property type="project" value="InterPro"/>
</dbReference>
<dbReference type="Gene3D" id="1.10.287.130">
    <property type="match status" value="1"/>
</dbReference>
<accession>A0A6J4VCA4</accession>
<keyword evidence="7" id="KW-0472">Membrane</keyword>
<evidence type="ECO:0000256" key="1">
    <source>
        <dbReference type="ARBA" id="ARBA00000085"/>
    </source>
</evidence>
<dbReference type="SUPFAM" id="SSF47384">
    <property type="entry name" value="Homodimeric domain of signal transducing histidine kinase"/>
    <property type="match status" value="1"/>
</dbReference>
<keyword evidence="7" id="KW-1133">Transmembrane helix</keyword>
<dbReference type="InterPro" id="IPR003594">
    <property type="entry name" value="HATPase_dom"/>
</dbReference>
<feature type="transmembrane region" description="Helical" evidence="7">
    <location>
        <begin position="142"/>
        <end position="161"/>
    </location>
</feature>
<evidence type="ECO:0000256" key="7">
    <source>
        <dbReference type="SAM" id="Phobius"/>
    </source>
</evidence>